<keyword evidence="11" id="KW-1185">Reference proteome</keyword>
<dbReference type="InterPro" id="IPR027417">
    <property type="entry name" value="P-loop_NTPase"/>
</dbReference>
<accession>A0A410W5W1</accession>
<dbReference type="InterPro" id="IPR003439">
    <property type="entry name" value="ABC_transporter-like_ATP-bd"/>
</dbReference>
<keyword evidence="5" id="KW-0997">Cell inner membrane</keyword>
<dbReference type="SMART" id="SM00382">
    <property type="entry name" value="AAA"/>
    <property type="match status" value="1"/>
</dbReference>
<organism evidence="10 11">
    <name type="scientific">Corynebacterium pelargi</name>
    <dbReference type="NCBI Taxonomy" id="1471400"/>
    <lineage>
        <taxon>Bacteria</taxon>
        <taxon>Bacillati</taxon>
        <taxon>Actinomycetota</taxon>
        <taxon>Actinomycetes</taxon>
        <taxon>Mycobacteriales</taxon>
        <taxon>Corynebacteriaceae</taxon>
        <taxon>Corynebacterium</taxon>
    </lineage>
</organism>
<evidence type="ECO:0000313" key="11">
    <source>
        <dbReference type="Proteomes" id="UP000288929"/>
    </source>
</evidence>
<evidence type="ECO:0000256" key="2">
    <source>
        <dbReference type="ARBA" id="ARBA00005417"/>
    </source>
</evidence>
<dbReference type="InterPro" id="IPR017871">
    <property type="entry name" value="ABC_transporter-like_CS"/>
</dbReference>
<dbReference type="GO" id="GO:0016887">
    <property type="term" value="F:ATP hydrolysis activity"/>
    <property type="evidence" value="ECO:0007669"/>
    <property type="project" value="InterPro"/>
</dbReference>
<comment type="similarity">
    <text evidence="2">Belongs to the ABC transporter superfamily.</text>
</comment>
<evidence type="ECO:0000313" key="10">
    <source>
        <dbReference type="EMBL" id="QAU51342.1"/>
    </source>
</evidence>
<keyword evidence="3" id="KW-0813">Transport</keyword>
<dbReference type="SUPFAM" id="SSF52540">
    <property type="entry name" value="P-loop containing nucleoside triphosphate hydrolases"/>
    <property type="match status" value="1"/>
</dbReference>
<evidence type="ECO:0000256" key="3">
    <source>
        <dbReference type="ARBA" id="ARBA00022448"/>
    </source>
</evidence>
<dbReference type="PROSITE" id="PS00211">
    <property type="entry name" value="ABC_TRANSPORTER_1"/>
    <property type="match status" value="1"/>
</dbReference>
<sequence>MSHLLHFDARLYPKADPSCTLLQGNVDIDQGESLAILGPSGSGKSLLSQALAGRLPATIGVEGVIERSAPVTLIQQQCRTALNPLVRIGQQLSFGDLCAHDLLERVGLRPTSRFMQAYPGELSGGQLQRAAIAMALGTQAQVLIADESTTALDAITQAEVVDALTQAQTLVFISHDIALAANICQRALEIRHGEIIADTTMASYVESRCSH</sequence>
<dbReference type="RefSeq" id="WP_164931113.1">
    <property type="nucleotide sequence ID" value="NZ_BMCX01000005.1"/>
</dbReference>
<keyword evidence="6" id="KW-0547">Nucleotide-binding</keyword>
<keyword evidence="7 10" id="KW-0067">ATP-binding</keyword>
<evidence type="ECO:0000256" key="8">
    <source>
        <dbReference type="ARBA" id="ARBA00022967"/>
    </source>
</evidence>
<dbReference type="KEGG" id="cpeg:CPELA_00190"/>
<evidence type="ECO:0000256" key="9">
    <source>
        <dbReference type="ARBA" id="ARBA00023136"/>
    </source>
</evidence>
<evidence type="ECO:0000256" key="4">
    <source>
        <dbReference type="ARBA" id="ARBA00022475"/>
    </source>
</evidence>
<reference evidence="10 11" key="1">
    <citation type="submission" date="2019-01" db="EMBL/GenBank/DDBJ databases">
        <authorList>
            <person name="Ruckert C."/>
            <person name="Busche T."/>
            <person name="Kalinowski J."/>
        </authorList>
    </citation>
    <scope>NUCLEOTIDE SEQUENCE [LARGE SCALE GENOMIC DNA]</scope>
    <source>
        <strain evidence="10 11">136/3</strain>
    </source>
</reference>
<dbReference type="EMBL" id="CP035299">
    <property type="protein sequence ID" value="QAU51342.1"/>
    <property type="molecule type" value="Genomic_DNA"/>
</dbReference>
<keyword evidence="8" id="KW-1278">Translocase</keyword>
<dbReference type="Gene3D" id="3.40.50.300">
    <property type="entry name" value="P-loop containing nucleotide triphosphate hydrolases"/>
    <property type="match status" value="1"/>
</dbReference>
<dbReference type="PANTHER" id="PTHR43297:SF14">
    <property type="entry name" value="ATPASE AAA-TYPE CORE DOMAIN-CONTAINING PROTEIN"/>
    <property type="match status" value="1"/>
</dbReference>
<name>A0A410W5W1_9CORY</name>
<evidence type="ECO:0000256" key="5">
    <source>
        <dbReference type="ARBA" id="ARBA00022519"/>
    </source>
</evidence>
<proteinExistence type="inferred from homology"/>
<gene>
    <name evidence="10" type="primary">oppD1</name>
    <name evidence="10" type="ORF">CPELA_00190</name>
</gene>
<dbReference type="Proteomes" id="UP000288929">
    <property type="component" value="Chromosome"/>
</dbReference>
<evidence type="ECO:0000256" key="7">
    <source>
        <dbReference type="ARBA" id="ARBA00022840"/>
    </source>
</evidence>
<protein>
    <submittedName>
        <fullName evidence="10">Oligopeptide transport ATP-binding protein OppD</fullName>
    </submittedName>
</protein>
<keyword evidence="4" id="KW-1003">Cell membrane</keyword>
<dbReference type="InterPro" id="IPR050388">
    <property type="entry name" value="ABC_Ni/Peptide_Import"/>
</dbReference>
<keyword evidence="9" id="KW-0472">Membrane</keyword>
<dbReference type="GO" id="GO:0005886">
    <property type="term" value="C:plasma membrane"/>
    <property type="evidence" value="ECO:0007669"/>
    <property type="project" value="UniProtKB-SubCell"/>
</dbReference>
<dbReference type="Pfam" id="PF00005">
    <property type="entry name" value="ABC_tran"/>
    <property type="match status" value="1"/>
</dbReference>
<dbReference type="InterPro" id="IPR003593">
    <property type="entry name" value="AAA+_ATPase"/>
</dbReference>
<dbReference type="AlphaFoldDB" id="A0A410W5W1"/>
<evidence type="ECO:0000256" key="6">
    <source>
        <dbReference type="ARBA" id="ARBA00022741"/>
    </source>
</evidence>
<dbReference type="PROSITE" id="PS50893">
    <property type="entry name" value="ABC_TRANSPORTER_2"/>
    <property type="match status" value="1"/>
</dbReference>
<evidence type="ECO:0000256" key="1">
    <source>
        <dbReference type="ARBA" id="ARBA00004202"/>
    </source>
</evidence>
<dbReference type="PANTHER" id="PTHR43297">
    <property type="entry name" value="OLIGOPEPTIDE TRANSPORT ATP-BINDING PROTEIN APPD"/>
    <property type="match status" value="1"/>
</dbReference>
<comment type="subcellular location">
    <subcellularLocation>
        <location evidence="1">Cell membrane</location>
        <topology evidence="1">Peripheral membrane protein</topology>
    </subcellularLocation>
</comment>
<dbReference type="GO" id="GO:0005524">
    <property type="term" value="F:ATP binding"/>
    <property type="evidence" value="ECO:0007669"/>
    <property type="project" value="UniProtKB-KW"/>
</dbReference>